<name>A0A817X2H7_9BILA</name>
<evidence type="ECO:0000313" key="3">
    <source>
        <dbReference type="Proteomes" id="UP000663872"/>
    </source>
</evidence>
<evidence type="ECO:0000313" key="2">
    <source>
        <dbReference type="EMBL" id="CAF3363039.1"/>
    </source>
</evidence>
<comment type="caution">
    <text evidence="2">The sequence shown here is derived from an EMBL/GenBank/DDBJ whole genome shotgun (WGS) entry which is preliminary data.</text>
</comment>
<keyword evidence="1" id="KW-0472">Membrane</keyword>
<keyword evidence="1" id="KW-0812">Transmembrane</keyword>
<reference evidence="2" key="1">
    <citation type="submission" date="2021-02" db="EMBL/GenBank/DDBJ databases">
        <authorList>
            <person name="Nowell W R."/>
        </authorList>
    </citation>
    <scope>NUCLEOTIDE SEQUENCE</scope>
</reference>
<organism evidence="2 3">
    <name type="scientific">Rotaria socialis</name>
    <dbReference type="NCBI Taxonomy" id="392032"/>
    <lineage>
        <taxon>Eukaryota</taxon>
        <taxon>Metazoa</taxon>
        <taxon>Spiralia</taxon>
        <taxon>Gnathifera</taxon>
        <taxon>Rotifera</taxon>
        <taxon>Eurotatoria</taxon>
        <taxon>Bdelloidea</taxon>
        <taxon>Philodinida</taxon>
        <taxon>Philodinidae</taxon>
        <taxon>Rotaria</taxon>
    </lineage>
</organism>
<proteinExistence type="predicted"/>
<protein>
    <submittedName>
        <fullName evidence="2">Uncharacterized protein</fullName>
    </submittedName>
</protein>
<dbReference type="Proteomes" id="UP000663872">
    <property type="component" value="Unassembled WGS sequence"/>
</dbReference>
<sequence>MATNNNNDSNQIIGHNYIAEYEQTKITEKQNKFNQYDDIIFASEEYKRWMLHPFDENGKRIPFQGVKHCTDDDACQCKKCKKNRIDEWPYDRSLSAHILCLTGVKINDINYDEVNKFQESLVAEYLRYISDFWKYLTEVCLLAGDPGIEILHDFYHGFFDKPRVYNRHVHARITNVSHPKTKKKIIKLNISMLTIDRPYNFGDDWHYNDRTTRSPWPITDQTLECIIRRGAILPGVDRKIELLLYLGIPIAIVVFWLFQIIHWICSKYCWNEDEKQTENLQQDSKDLKDVIIHKDEPEDLSVVINHKMKLLATI</sequence>
<dbReference type="AlphaFoldDB" id="A0A817X2H7"/>
<accession>A0A817X2H7</accession>
<feature type="transmembrane region" description="Helical" evidence="1">
    <location>
        <begin position="242"/>
        <end position="264"/>
    </location>
</feature>
<evidence type="ECO:0000256" key="1">
    <source>
        <dbReference type="SAM" id="Phobius"/>
    </source>
</evidence>
<gene>
    <name evidence="2" type="ORF">GRG538_LOCUS6615</name>
</gene>
<dbReference type="EMBL" id="CAJNYT010000665">
    <property type="protein sequence ID" value="CAF3363039.1"/>
    <property type="molecule type" value="Genomic_DNA"/>
</dbReference>
<keyword evidence="1" id="KW-1133">Transmembrane helix</keyword>